<comment type="caution">
    <text evidence="2">The sequence shown here is derived from an EMBL/GenBank/DDBJ whole genome shotgun (WGS) entry which is preliminary data.</text>
</comment>
<dbReference type="RefSeq" id="WP_188165113.1">
    <property type="nucleotide sequence ID" value="NZ_JACVVX010000004.1"/>
</dbReference>
<gene>
    <name evidence="2" type="ORF">ICI42_13440</name>
</gene>
<feature type="domain" description="BioF2-like acetyltransferase" evidence="1">
    <location>
        <begin position="193"/>
        <end position="338"/>
    </location>
</feature>
<organism evidence="2 3">
    <name type="scientific">Oryzicola mucosus</name>
    <dbReference type="NCBI Taxonomy" id="2767425"/>
    <lineage>
        <taxon>Bacteria</taxon>
        <taxon>Pseudomonadati</taxon>
        <taxon>Pseudomonadota</taxon>
        <taxon>Alphaproteobacteria</taxon>
        <taxon>Hyphomicrobiales</taxon>
        <taxon>Phyllobacteriaceae</taxon>
        <taxon>Oryzicola</taxon>
    </lineage>
</organism>
<evidence type="ECO:0000313" key="3">
    <source>
        <dbReference type="Proteomes" id="UP000643405"/>
    </source>
</evidence>
<protein>
    <submittedName>
        <fullName evidence="2">GNAT family N-acetyltransferase</fullName>
    </submittedName>
</protein>
<accession>A0A8J6U8E2</accession>
<name>A0A8J6U8E2_9HYPH</name>
<proteinExistence type="predicted"/>
<dbReference type="EMBL" id="JACVVX010000004">
    <property type="protein sequence ID" value="MBD0415662.1"/>
    <property type="molecule type" value="Genomic_DNA"/>
</dbReference>
<keyword evidence="3" id="KW-1185">Reference proteome</keyword>
<evidence type="ECO:0000259" key="1">
    <source>
        <dbReference type="Pfam" id="PF13480"/>
    </source>
</evidence>
<dbReference type="SUPFAM" id="SSF55729">
    <property type="entry name" value="Acyl-CoA N-acyltransferases (Nat)"/>
    <property type="match status" value="1"/>
</dbReference>
<dbReference type="Pfam" id="PF13480">
    <property type="entry name" value="Acetyltransf_6"/>
    <property type="match status" value="1"/>
</dbReference>
<sequence length="404" mass="46151">MLERVPSHGEFNTARPVRQQLIVAKTVEDVEALRDIWEATGATEVDSQLDYFLTVVRYADQVIRPHVVCLKREGLPSLMAITRLENLPVPFRLGYRTLWRPRLRALVATFGGILGAENRADEELILSHLFQSLDRGDADLLLMRNVDSHGTLHRAALVAVPWMRKAHHLPKSVHWTSNIPESLEIFLEGRSNKTRATWRKQDRLLTEKYGDAVRIRHFREPAEAEELFRDMETVASKSYQRRLGVGFMNTPMNRALIELGLRKGWHHCWMLYIGDRPISFWNGTAYAGTFFIGTPGFDPDFGKDSVGRITMFRMLQDICADPAIFCLDYGQGDAEYKSSFGHRTRTEQEILIAAPRPWPVCVVMAASALSYINIKAKHFLEKSDWGQRLKASWRRGKSKASTVS</sequence>
<evidence type="ECO:0000313" key="2">
    <source>
        <dbReference type="EMBL" id="MBD0415662.1"/>
    </source>
</evidence>
<dbReference type="InterPro" id="IPR016181">
    <property type="entry name" value="Acyl_CoA_acyltransferase"/>
</dbReference>
<dbReference type="InterPro" id="IPR038740">
    <property type="entry name" value="BioF2-like_GNAT_dom"/>
</dbReference>
<dbReference type="Proteomes" id="UP000643405">
    <property type="component" value="Unassembled WGS sequence"/>
</dbReference>
<dbReference type="AlphaFoldDB" id="A0A8J6U8E2"/>
<reference evidence="2" key="1">
    <citation type="submission" date="2020-09" db="EMBL/GenBank/DDBJ databases">
        <title>Genome seq and assembly of Tianweitania sp.</title>
        <authorList>
            <person name="Chhetri G."/>
        </authorList>
    </citation>
    <scope>NUCLEOTIDE SEQUENCE</scope>
    <source>
        <strain evidence="2">Rool2</strain>
    </source>
</reference>